<evidence type="ECO:0000256" key="1">
    <source>
        <dbReference type="SAM" id="Phobius"/>
    </source>
</evidence>
<dbReference type="InterPro" id="IPR045339">
    <property type="entry name" value="DUF6534"/>
</dbReference>
<dbReference type="Proteomes" id="UP000054270">
    <property type="component" value="Unassembled WGS sequence"/>
</dbReference>
<keyword evidence="1" id="KW-1133">Transmembrane helix</keyword>
<feature type="domain" description="DUF6534" evidence="2">
    <location>
        <begin position="163"/>
        <end position="248"/>
    </location>
</feature>
<dbReference type="PANTHER" id="PTHR40465:SF1">
    <property type="entry name" value="DUF6534 DOMAIN-CONTAINING PROTEIN"/>
    <property type="match status" value="1"/>
</dbReference>
<keyword evidence="1" id="KW-0812">Transmembrane</keyword>
<name>A0A0D2KRT4_HYPSF</name>
<dbReference type="EMBL" id="KN817605">
    <property type="protein sequence ID" value="KJA17362.1"/>
    <property type="molecule type" value="Genomic_DNA"/>
</dbReference>
<dbReference type="STRING" id="945553.A0A0D2KRT4"/>
<evidence type="ECO:0000313" key="3">
    <source>
        <dbReference type="EMBL" id="KJA17362.1"/>
    </source>
</evidence>
<evidence type="ECO:0000259" key="2">
    <source>
        <dbReference type="Pfam" id="PF20152"/>
    </source>
</evidence>
<feature type="transmembrane region" description="Helical" evidence="1">
    <location>
        <begin position="156"/>
        <end position="177"/>
    </location>
</feature>
<feature type="transmembrane region" description="Helical" evidence="1">
    <location>
        <begin position="12"/>
        <end position="33"/>
    </location>
</feature>
<dbReference type="Pfam" id="PF20152">
    <property type="entry name" value="DUF6534"/>
    <property type="match status" value="1"/>
</dbReference>
<gene>
    <name evidence="3" type="ORF">HYPSUDRAFT_70804</name>
</gene>
<accession>A0A0D2KRT4</accession>
<keyword evidence="1" id="KW-0472">Membrane</keyword>
<dbReference type="OMA" id="ANTICLH"/>
<dbReference type="OrthoDB" id="2953893at2759"/>
<reference evidence="4" key="1">
    <citation type="submission" date="2014-04" db="EMBL/GenBank/DDBJ databases">
        <title>Evolutionary Origins and Diversification of the Mycorrhizal Mutualists.</title>
        <authorList>
            <consortium name="DOE Joint Genome Institute"/>
            <consortium name="Mycorrhizal Genomics Consortium"/>
            <person name="Kohler A."/>
            <person name="Kuo A."/>
            <person name="Nagy L.G."/>
            <person name="Floudas D."/>
            <person name="Copeland A."/>
            <person name="Barry K.W."/>
            <person name="Cichocki N."/>
            <person name="Veneault-Fourrey C."/>
            <person name="LaButti K."/>
            <person name="Lindquist E.A."/>
            <person name="Lipzen A."/>
            <person name="Lundell T."/>
            <person name="Morin E."/>
            <person name="Murat C."/>
            <person name="Riley R."/>
            <person name="Ohm R."/>
            <person name="Sun H."/>
            <person name="Tunlid A."/>
            <person name="Henrissat B."/>
            <person name="Grigoriev I.V."/>
            <person name="Hibbett D.S."/>
            <person name="Martin F."/>
        </authorList>
    </citation>
    <scope>NUCLEOTIDE SEQUENCE [LARGE SCALE GENOMIC DNA]</scope>
    <source>
        <strain evidence="4">FD-334 SS-4</strain>
    </source>
</reference>
<organism evidence="3 4">
    <name type="scientific">Hypholoma sublateritium (strain FD-334 SS-4)</name>
    <dbReference type="NCBI Taxonomy" id="945553"/>
    <lineage>
        <taxon>Eukaryota</taxon>
        <taxon>Fungi</taxon>
        <taxon>Dikarya</taxon>
        <taxon>Basidiomycota</taxon>
        <taxon>Agaricomycotina</taxon>
        <taxon>Agaricomycetes</taxon>
        <taxon>Agaricomycetidae</taxon>
        <taxon>Agaricales</taxon>
        <taxon>Agaricineae</taxon>
        <taxon>Strophariaceae</taxon>
        <taxon>Hypholoma</taxon>
    </lineage>
</organism>
<feature type="transmembrane region" description="Helical" evidence="1">
    <location>
        <begin position="223"/>
        <end position="244"/>
    </location>
</feature>
<keyword evidence="4" id="KW-1185">Reference proteome</keyword>
<sequence>MRDPAISAASYLGILLNLGLYGILAGQIITYSLSYNRDHSKTKALVYGLFLLNTLQSILLLRDGFITFAKGYGDVDGLLNSHLEWLSVPYITSIVSFIVQVFFAYRIYVAFERSYWISSVILMASAIQAIAGILAGTKDLQFRTYTLLYARAGVEIMIWHVAAAVCDLLIAASMGFYLFSRDDVFRTHSHVSRGIRLALETGTVTAIVTIANLILFFAAPRRIYFVVPSFISAKLYANTVLVVFNNRAQFVTGVCDTRDCVRQISALRFQKTVPALGDRTSHIEVRTL</sequence>
<feature type="transmembrane region" description="Helical" evidence="1">
    <location>
        <begin position="115"/>
        <end position="136"/>
    </location>
</feature>
<dbReference type="AlphaFoldDB" id="A0A0D2KRT4"/>
<proteinExistence type="predicted"/>
<feature type="transmembrane region" description="Helical" evidence="1">
    <location>
        <begin position="197"/>
        <end position="217"/>
    </location>
</feature>
<dbReference type="PANTHER" id="PTHR40465">
    <property type="entry name" value="CHROMOSOME 1, WHOLE GENOME SHOTGUN SEQUENCE"/>
    <property type="match status" value="1"/>
</dbReference>
<protein>
    <recommendedName>
        <fullName evidence="2">DUF6534 domain-containing protein</fullName>
    </recommendedName>
</protein>
<feature type="transmembrane region" description="Helical" evidence="1">
    <location>
        <begin position="45"/>
        <end position="68"/>
    </location>
</feature>
<feature type="transmembrane region" description="Helical" evidence="1">
    <location>
        <begin position="88"/>
        <end position="108"/>
    </location>
</feature>
<evidence type="ECO:0000313" key="4">
    <source>
        <dbReference type="Proteomes" id="UP000054270"/>
    </source>
</evidence>